<protein>
    <recommendedName>
        <fullName evidence="1">DUF7669 domain-containing protein</fullName>
    </recommendedName>
</protein>
<name>A0ABW5PWC1_9BACI</name>
<organism evidence="2 3">
    <name type="scientific">Oceanobacillus kapialis</name>
    <dbReference type="NCBI Taxonomy" id="481353"/>
    <lineage>
        <taxon>Bacteria</taxon>
        <taxon>Bacillati</taxon>
        <taxon>Bacillota</taxon>
        <taxon>Bacilli</taxon>
        <taxon>Bacillales</taxon>
        <taxon>Bacillaceae</taxon>
        <taxon>Oceanobacillus</taxon>
    </lineage>
</organism>
<dbReference type="EMBL" id="JBHUMX010000002">
    <property type="protein sequence ID" value="MFD2627440.1"/>
    <property type="molecule type" value="Genomic_DNA"/>
</dbReference>
<gene>
    <name evidence="2" type="ORF">ACFSUN_01385</name>
</gene>
<feature type="domain" description="DUF7669" evidence="1">
    <location>
        <begin position="15"/>
        <end position="83"/>
    </location>
</feature>
<accession>A0ABW5PWC1</accession>
<evidence type="ECO:0000259" key="1">
    <source>
        <dbReference type="Pfam" id="PF24706"/>
    </source>
</evidence>
<sequence length="90" mass="10247">MDKKNRTSCRDEMLQVVKQLVKTKGKNEFSTQEVLDEMRSAGTSYKESTIRTHLTSRCCVGAKQHHQTVYGDYVRIGHGLYALVHLSDAM</sequence>
<dbReference type="InterPro" id="IPR056086">
    <property type="entry name" value="DUF7669"/>
</dbReference>
<dbReference type="Pfam" id="PF24706">
    <property type="entry name" value="DUF7669"/>
    <property type="match status" value="1"/>
</dbReference>
<dbReference type="RefSeq" id="WP_379560075.1">
    <property type="nucleotide sequence ID" value="NZ_JBHUMX010000002.1"/>
</dbReference>
<keyword evidence="3" id="KW-1185">Reference proteome</keyword>
<evidence type="ECO:0000313" key="3">
    <source>
        <dbReference type="Proteomes" id="UP001597451"/>
    </source>
</evidence>
<dbReference type="Proteomes" id="UP001597451">
    <property type="component" value="Unassembled WGS sequence"/>
</dbReference>
<comment type="caution">
    <text evidence="2">The sequence shown here is derived from an EMBL/GenBank/DDBJ whole genome shotgun (WGS) entry which is preliminary data.</text>
</comment>
<evidence type="ECO:0000313" key="2">
    <source>
        <dbReference type="EMBL" id="MFD2627440.1"/>
    </source>
</evidence>
<reference evidence="3" key="1">
    <citation type="journal article" date="2019" name="Int. J. Syst. Evol. Microbiol.">
        <title>The Global Catalogue of Microorganisms (GCM) 10K type strain sequencing project: providing services to taxonomists for standard genome sequencing and annotation.</title>
        <authorList>
            <consortium name="The Broad Institute Genomics Platform"/>
            <consortium name="The Broad Institute Genome Sequencing Center for Infectious Disease"/>
            <person name="Wu L."/>
            <person name="Ma J."/>
        </authorList>
    </citation>
    <scope>NUCLEOTIDE SEQUENCE [LARGE SCALE GENOMIC DNA]</scope>
    <source>
        <strain evidence="3">TISTR 1858</strain>
    </source>
</reference>
<proteinExistence type="predicted"/>